<comment type="caution">
    <text evidence="9">The sequence shown here is derived from an EMBL/GenBank/DDBJ whole genome shotgun (WGS) entry which is preliminary data.</text>
</comment>
<keyword evidence="4 8" id="KW-0560">Oxidoreductase</keyword>
<accession>A0A9Q1KKL7</accession>
<evidence type="ECO:0000256" key="1">
    <source>
        <dbReference type="ARBA" id="ARBA00010617"/>
    </source>
</evidence>
<dbReference type="EMBL" id="JAKOGI010000094">
    <property type="protein sequence ID" value="KAJ8444564.1"/>
    <property type="molecule type" value="Genomic_DNA"/>
</dbReference>
<dbReference type="GO" id="GO:0020037">
    <property type="term" value="F:heme binding"/>
    <property type="evidence" value="ECO:0007669"/>
    <property type="project" value="InterPro"/>
</dbReference>
<dbReference type="Pfam" id="PF00067">
    <property type="entry name" value="p450"/>
    <property type="match status" value="1"/>
</dbReference>
<dbReference type="SUPFAM" id="SSF48264">
    <property type="entry name" value="Cytochrome P450"/>
    <property type="match status" value="1"/>
</dbReference>
<dbReference type="PROSITE" id="PS00086">
    <property type="entry name" value="CYTOCHROME_P450"/>
    <property type="match status" value="1"/>
</dbReference>
<dbReference type="InterPro" id="IPR017972">
    <property type="entry name" value="Cyt_P450_CS"/>
</dbReference>
<dbReference type="OrthoDB" id="2789670at2759"/>
<keyword evidence="3 7" id="KW-0479">Metal-binding</keyword>
<dbReference type="FunFam" id="1.10.630.10:FF:000081">
    <property type="entry name" value="Cytochrome P450 CYP81N5"/>
    <property type="match status" value="1"/>
</dbReference>
<dbReference type="InterPro" id="IPR036396">
    <property type="entry name" value="Cyt_P450_sf"/>
</dbReference>
<sequence length="509" mass="58044">MEELQLFSCAIILLVFVIAHKLFKNTKLQRRNLPPSPPSLPIIGHLHMLKEPLHKTIHEICTKYGEVLLLKLGVRRALIIASPSAVEECLLKNDTTFANRPDTLVGRLLHYNSTSIAFSPYNGHYRTLRRVMTQEVFSSTKVPLFSGIRQAEVRLLLRDIWEECTTTDDVDAKAIHLNRGFRELALNIMTNMVAGKRYYGKDVEDVTEAKRFSEIIREGAVLHGAANPGDLFPMLKWMFRGLEKRMVTWMKSTDAFYQRLLDERKQTMSKDDTRAIVDVLIKLQQQDPAFFTNEVIKGMIMVLVLAGADTSSATMEWAMALLLNNPDSLKKVQEEIDTVIGHNRLINEEDVAKLPYLQNIVMETLRLYPPTPLLLPHETSEDCNICGYEVPRGTMLMVSLWTLHRDARWWNEPEKFIPERFEGKEGESLYKLLPFGLGRRNCPGYAMGKRAVALVLGSVLQCFDWKRPSDEMLDMSQSSGITMPKAQPLEAFCTIRPCMADLLSKELNC</sequence>
<evidence type="ECO:0000256" key="7">
    <source>
        <dbReference type="PIRSR" id="PIRSR602401-1"/>
    </source>
</evidence>
<evidence type="ECO:0000256" key="2">
    <source>
        <dbReference type="ARBA" id="ARBA00022617"/>
    </source>
</evidence>
<dbReference type="GO" id="GO:0005506">
    <property type="term" value="F:iron ion binding"/>
    <property type="evidence" value="ECO:0007669"/>
    <property type="project" value="InterPro"/>
</dbReference>
<evidence type="ECO:0000256" key="6">
    <source>
        <dbReference type="ARBA" id="ARBA00023033"/>
    </source>
</evidence>
<keyword evidence="6 8" id="KW-0503">Monooxygenase</keyword>
<evidence type="ECO:0000256" key="3">
    <source>
        <dbReference type="ARBA" id="ARBA00022723"/>
    </source>
</evidence>
<dbReference type="PRINTS" id="PR00385">
    <property type="entry name" value="P450"/>
</dbReference>
<gene>
    <name evidence="9" type="ORF">Cgig2_021314</name>
</gene>
<feature type="binding site" description="axial binding residue" evidence="7">
    <location>
        <position position="442"/>
    </location>
    <ligand>
        <name>heme</name>
        <dbReference type="ChEBI" id="CHEBI:30413"/>
    </ligand>
    <ligandPart>
        <name>Fe</name>
        <dbReference type="ChEBI" id="CHEBI:18248"/>
    </ligandPart>
</feature>
<keyword evidence="10" id="KW-1185">Reference proteome</keyword>
<keyword evidence="2 7" id="KW-0349">Heme</keyword>
<keyword evidence="5 7" id="KW-0408">Iron</keyword>
<evidence type="ECO:0008006" key="11">
    <source>
        <dbReference type="Google" id="ProtNLM"/>
    </source>
</evidence>
<organism evidence="9 10">
    <name type="scientific">Carnegiea gigantea</name>
    <dbReference type="NCBI Taxonomy" id="171969"/>
    <lineage>
        <taxon>Eukaryota</taxon>
        <taxon>Viridiplantae</taxon>
        <taxon>Streptophyta</taxon>
        <taxon>Embryophyta</taxon>
        <taxon>Tracheophyta</taxon>
        <taxon>Spermatophyta</taxon>
        <taxon>Magnoliopsida</taxon>
        <taxon>eudicotyledons</taxon>
        <taxon>Gunneridae</taxon>
        <taxon>Pentapetalae</taxon>
        <taxon>Caryophyllales</taxon>
        <taxon>Cactineae</taxon>
        <taxon>Cactaceae</taxon>
        <taxon>Cactoideae</taxon>
        <taxon>Echinocereeae</taxon>
        <taxon>Carnegiea</taxon>
    </lineage>
</organism>
<dbReference type="PANTHER" id="PTHR47947:SF24">
    <property type="entry name" value="ISOFLAVONE 2'-HYDROXYLASE-LIKE"/>
    <property type="match status" value="1"/>
</dbReference>
<name>A0A9Q1KKL7_9CARY</name>
<dbReference type="Gene3D" id="1.10.630.10">
    <property type="entry name" value="Cytochrome P450"/>
    <property type="match status" value="1"/>
</dbReference>
<dbReference type="PRINTS" id="PR00463">
    <property type="entry name" value="EP450I"/>
</dbReference>
<comment type="cofactor">
    <cofactor evidence="7">
        <name>heme</name>
        <dbReference type="ChEBI" id="CHEBI:30413"/>
    </cofactor>
</comment>
<evidence type="ECO:0000256" key="8">
    <source>
        <dbReference type="RuleBase" id="RU000461"/>
    </source>
</evidence>
<dbReference type="GO" id="GO:0016705">
    <property type="term" value="F:oxidoreductase activity, acting on paired donors, with incorporation or reduction of molecular oxygen"/>
    <property type="evidence" value="ECO:0007669"/>
    <property type="project" value="InterPro"/>
</dbReference>
<proteinExistence type="inferred from homology"/>
<evidence type="ECO:0000313" key="9">
    <source>
        <dbReference type="EMBL" id="KAJ8444564.1"/>
    </source>
</evidence>
<dbReference type="GO" id="GO:0004497">
    <property type="term" value="F:monooxygenase activity"/>
    <property type="evidence" value="ECO:0007669"/>
    <property type="project" value="UniProtKB-KW"/>
</dbReference>
<dbReference type="InterPro" id="IPR050651">
    <property type="entry name" value="Plant_Cytochrome_P450_Monoox"/>
</dbReference>
<dbReference type="InterPro" id="IPR002401">
    <property type="entry name" value="Cyt_P450_E_grp-I"/>
</dbReference>
<evidence type="ECO:0000313" key="10">
    <source>
        <dbReference type="Proteomes" id="UP001153076"/>
    </source>
</evidence>
<protein>
    <recommendedName>
        <fullName evidence="11">Cytochrome P450</fullName>
    </recommendedName>
</protein>
<dbReference type="PANTHER" id="PTHR47947">
    <property type="entry name" value="CYTOCHROME P450 82C3-RELATED"/>
    <property type="match status" value="1"/>
</dbReference>
<comment type="similarity">
    <text evidence="1 8">Belongs to the cytochrome P450 family.</text>
</comment>
<evidence type="ECO:0000256" key="5">
    <source>
        <dbReference type="ARBA" id="ARBA00023004"/>
    </source>
</evidence>
<dbReference type="Proteomes" id="UP001153076">
    <property type="component" value="Unassembled WGS sequence"/>
</dbReference>
<evidence type="ECO:0000256" key="4">
    <source>
        <dbReference type="ARBA" id="ARBA00023002"/>
    </source>
</evidence>
<dbReference type="AlphaFoldDB" id="A0A9Q1KKL7"/>
<dbReference type="InterPro" id="IPR001128">
    <property type="entry name" value="Cyt_P450"/>
</dbReference>
<reference evidence="9" key="1">
    <citation type="submission" date="2022-04" db="EMBL/GenBank/DDBJ databases">
        <title>Carnegiea gigantea Genome sequencing and assembly v2.</title>
        <authorList>
            <person name="Copetti D."/>
            <person name="Sanderson M.J."/>
            <person name="Burquez A."/>
            <person name="Wojciechowski M.F."/>
        </authorList>
    </citation>
    <scope>NUCLEOTIDE SEQUENCE</scope>
    <source>
        <strain evidence="9">SGP5-SGP5p</strain>
        <tissue evidence="9">Aerial part</tissue>
    </source>
</reference>